<dbReference type="RefSeq" id="WP_184381891.1">
    <property type="nucleotide sequence ID" value="NZ_JACIDJ010000001.1"/>
</dbReference>
<evidence type="ECO:0000313" key="3">
    <source>
        <dbReference type="Proteomes" id="UP000553193"/>
    </source>
</evidence>
<gene>
    <name evidence="2" type="ORF">GGQ83_000363</name>
</gene>
<protein>
    <recommendedName>
        <fullName evidence="1">4-vinyl reductase 4VR domain-containing protein</fullName>
    </recommendedName>
</protein>
<dbReference type="EMBL" id="JACIDJ010000001">
    <property type="protein sequence ID" value="MBB3896937.1"/>
    <property type="molecule type" value="Genomic_DNA"/>
</dbReference>
<dbReference type="AlphaFoldDB" id="A0A840A739"/>
<evidence type="ECO:0000313" key="2">
    <source>
        <dbReference type="EMBL" id="MBB3896937.1"/>
    </source>
</evidence>
<keyword evidence="3" id="KW-1185">Reference proteome</keyword>
<dbReference type="PANTHER" id="PTHR35090:SF1">
    <property type="entry name" value="SLR0144 PROTEIN"/>
    <property type="match status" value="1"/>
</dbReference>
<dbReference type="InterPro" id="IPR004096">
    <property type="entry name" value="V4R"/>
</dbReference>
<dbReference type="SUPFAM" id="SSF111126">
    <property type="entry name" value="Ligand-binding domain in the NO signalling and Golgi transport"/>
    <property type="match status" value="1"/>
</dbReference>
<dbReference type="Proteomes" id="UP000553193">
    <property type="component" value="Unassembled WGS sequence"/>
</dbReference>
<feature type="domain" description="4-vinyl reductase 4VR" evidence="1">
    <location>
        <begin position="105"/>
        <end position="173"/>
    </location>
</feature>
<dbReference type="InterPro" id="IPR045987">
    <property type="entry name" value="DUF5943"/>
</dbReference>
<organism evidence="2 3">
    <name type="scientific">Roseococcus suduntuyensis</name>
    <dbReference type="NCBI Taxonomy" id="455361"/>
    <lineage>
        <taxon>Bacteria</taxon>
        <taxon>Pseudomonadati</taxon>
        <taxon>Pseudomonadota</taxon>
        <taxon>Alphaproteobacteria</taxon>
        <taxon>Acetobacterales</taxon>
        <taxon>Roseomonadaceae</taxon>
        <taxon>Roseococcus</taxon>
    </lineage>
</organism>
<dbReference type="Pfam" id="PF19367">
    <property type="entry name" value="DUF5943"/>
    <property type="match status" value="1"/>
</dbReference>
<dbReference type="Gene3D" id="3.30.1380.20">
    <property type="entry name" value="Trafficking protein particle complex subunit 3"/>
    <property type="match status" value="1"/>
</dbReference>
<accession>A0A840A739</accession>
<dbReference type="InterPro" id="IPR024096">
    <property type="entry name" value="NO_sig/Golgi_transp_ligand-bd"/>
</dbReference>
<comment type="caution">
    <text evidence="2">The sequence shown here is derived from an EMBL/GenBank/DDBJ whole genome shotgun (WGS) entry which is preliminary data.</text>
</comment>
<sequence length="183" mass="19734">MPAPEVQIDVEAETGIWRTDGLPMIYTPRLFLVNMQRGMEEAMGEAAVRDMLYRSSERSAVQWCRHQAAEQGLGGEEVLRHYIRRMSQRGFGQVELAALDVAAGTGTLLVRHSAFALGYGPETGRAVCHIFTGSFAGGMRHVLEAAGVAGEPVCEEVECAAAGAPLCRFELRLAAMAESPPIG</sequence>
<proteinExistence type="predicted"/>
<name>A0A840A739_9PROT</name>
<reference evidence="2 3" key="1">
    <citation type="submission" date="2020-08" db="EMBL/GenBank/DDBJ databases">
        <title>Genomic Encyclopedia of Type Strains, Phase IV (KMG-IV): sequencing the most valuable type-strain genomes for metagenomic binning, comparative biology and taxonomic classification.</title>
        <authorList>
            <person name="Goeker M."/>
        </authorList>
    </citation>
    <scope>NUCLEOTIDE SEQUENCE [LARGE SCALE GENOMIC DNA]</scope>
    <source>
        <strain evidence="2 3">DSM 19979</strain>
    </source>
</reference>
<evidence type="ECO:0000259" key="1">
    <source>
        <dbReference type="SMART" id="SM00989"/>
    </source>
</evidence>
<dbReference type="PANTHER" id="PTHR35090">
    <property type="entry name" value="DNA-DIRECTED RNA POLYMERASE SUBUNIT I"/>
    <property type="match status" value="1"/>
</dbReference>
<dbReference type="SMART" id="SM00989">
    <property type="entry name" value="V4R"/>
    <property type="match status" value="1"/>
</dbReference>